<name>A0AA51N8Y5_9BACT</name>
<dbReference type="SUPFAM" id="SSF49464">
    <property type="entry name" value="Carboxypeptidase regulatory domain-like"/>
    <property type="match status" value="1"/>
</dbReference>
<protein>
    <submittedName>
        <fullName evidence="11">TonB-dependent receptor</fullName>
    </submittedName>
</protein>
<keyword evidence="2 8" id="KW-0813">Transport</keyword>
<comment type="subcellular location">
    <subcellularLocation>
        <location evidence="1 8">Cell outer membrane</location>
        <topology evidence="1 8">Multi-pass membrane protein</topology>
    </subcellularLocation>
</comment>
<comment type="similarity">
    <text evidence="8">Belongs to the TonB-dependent receptor family.</text>
</comment>
<evidence type="ECO:0000313" key="11">
    <source>
        <dbReference type="EMBL" id="WMN10872.1"/>
    </source>
</evidence>
<dbReference type="NCBIfam" id="TIGR04057">
    <property type="entry name" value="SusC_RagA_signa"/>
    <property type="match status" value="1"/>
</dbReference>
<feature type="signal peptide" evidence="9">
    <location>
        <begin position="1"/>
        <end position="19"/>
    </location>
</feature>
<keyword evidence="11" id="KW-0675">Receptor</keyword>
<proteinExistence type="inferred from homology"/>
<dbReference type="EMBL" id="CP129971">
    <property type="protein sequence ID" value="WMN10872.1"/>
    <property type="molecule type" value="Genomic_DNA"/>
</dbReference>
<organism evidence="11 12">
    <name type="scientific">Marivirga salinarum</name>
    <dbReference type="NCBI Taxonomy" id="3059078"/>
    <lineage>
        <taxon>Bacteria</taxon>
        <taxon>Pseudomonadati</taxon>
        <taxon>Bacteroidota</taxon>
        <taxon>Cytophagia</taxon>
        <taxon>Cytophagales</taxon>
        <taxon>Marivirgaceae</taxon>
        <taxon>Marivirga</taxon>
    </lineage>
</organism>
<feature type="domain" description="TonB-dependent receptor plug" evidence="10">
    <location>
        <begin position="112"/>
        <end position="218"/>
    </location>
</feature>
<evidence type="ECO:0000256" key="1">
    <source>
        <dbReference type="ARBA" id="ARBA00004571"/>
    </source>
</evidence>
<dbReference type="KEGG" id="msaa:QYS49_36340"/>
<dbReference type="GO" id="GO:0015344">
    <property type="term" value="F:siderophore uptake transmembrane transporter activity"/>
    <property type="evidence" value="ECO:0007669"/>
    <property type="project" value="TreeGrafter"/>
</dbReference>
<evidence type="ECO:0000256" key="6">
    <source>
        <dbReference type="ARBA" id="ARBA00023136"/>
    </source>
</evidence>
<dbReference type="FunFam" id="2.60.40.1120:FF:000003">
    <property type="entry name" value="Outer membrane protein Omp121"/>
    <property type="match status" value="1"/>
</dbReference>
<dbReference type="PROSITE" id="PS52016">
    <property type="entry name" value="TONB_DEPENDENT_REC_3"/>
    <property type="match status" value="1"/>
</dbReference>
<dbReference type="InterPro" id="IPR023997">
    <property type="entry name" value="TonB-dep_OMP_SusC/RagA_CS"/>
</dbReference>
<feature type="chain" id="PRO_5041295673" evidence="9">
    <location>
        <begin position="20"/>
        <end position="1030"/>
    </location>
</feature>
<keyword evidence="5 9" id="KW-0732">Signal</keyword>
<keyword evidence="3 8" id="KW-1134">Transmembrane beta strand</keyword>
<evidence type="ECO:0000259" key="10">
    <source>
        <dbReference type="Pfam" id="PF07715"/>
    </source>
</evidence>
<dbReference type="RefSeq" id="WP_308347367.1">
    <property type="nucleotide sequence ID" value="NZ_CP129971.1"/>
</dbReference>
<dbReference type="InterPro" id="IPR012910">
    <property type="entry name" value="Plug_dom"/>
</dbReference>
<dbReference type="GO" id="GO:0009279">
    <property type="term" value="C:cell outer membrane"/>
    <property type="evidence" value="ECO:0007669"/>
    <property type="project" value="UniProtKB-SubCell"/>
</dbReference>
<dbReference type="Pfam" id="PF13715">
    <property type="entry name" value="CarbopepD_reg_2"/>
    <property type="match status" value="1"/>
</dbReference>
<keyword evidence="7 8" id="KW-0998">Cell outer membrane</keyword>
<keyword evidence="6 8" id="KW-0472">Membrane</keyword>
<dbReference type="Pfam" id="PF07715">
    <property type="entry name" value="Plug"/>
    <property type="match status" value="1"/>
</dbReference>
<dbReference type="Proteomes" id="UP001230496">
    <property type="component" value="Chromosome"/>
</dbReference>
<gene>
    <name evidence="11" type="ORF">QYS49_36340</name>
</gene>
<evidence type="ECO:0000256" key="4">
    <source>
        <dbReference type="ARBA" id="ARBA00022692"/>
    </source>
</evidence>
<dbReference type="NCBIfam" id="TIGR04056">
    <property type="entry name" value="OMP_RagA_SusC"/>
    <property type="match status" value="1"/>
</dbReference>
<dbReference type="Gene3D" id="2.60.40.1120">
    <property type="entry name" value="Carboxypeptidase-like, regulatory domain"/>
    <property type="match status" value="1"/>
</dbReference>
<sequence>MKHILTLFLLVLYSFISIAQDRTVSGTVTDENDQPLPGVNIMIMGTADGTITDVDGNFKLSVNQDAVLRFSFIGYNPEEVQVNGRSVIDIQMVPNFEALSEIVVVGYGSTTKKELTGATAQVDGDKIEERNVPRVDQALQGQLAGVNVSTNSGAPGGSSNINIRGISTNGNNSPLIIVDGIIYESDGLNALNPNDIESINVLKDGTAGIYGVRAANGVVIIETKKGKKNTKPSLNFSGYYGVQRTAKKLDLLNATEYATLKNEAFVAGNQTPPFNNTNLGEGTDWQDLVFQDAPIQNYNLSVSGGTEKTTYNIGGSYFGQEGIVGGDKAFFERYNARVNFTTEILPKLKLTNVLLYTNEFSKSIPQGGIGSVLYNATNAYPTEPLRTDGRYSYLNNVADIINPIAQLENTHNETMVNKLVGKQELTYDITENLSANARIAYTYALVDSKVFNPLVWYGAGKSQNSALNADLDPTTTTIGDPVGGIIVERGANVYEERTSYLDYLFEGFVNYKTTIGDLHNIKSTAGLSLNETSFQSLSGTAFNIPNNAVNLADISTNQAVGGYLNQVNSDQNVDRLNSFFLRGEYDYAKRYLFSGIIRRDGSTRFGANNRFGYFGSLSGAWVLSDESFFNVDAIEFAKLRLSHGWSGNDRIDSYVYRANLGGEAQYVFDNTIVNGVAIGIAPNPSLQWESTQQTNIGLDLSLFKSLDIGANYFIKTTDNLLIQAQASAILGTYGAGSFPPFVNAGTVQNKGVELDFNYELRPSDDFSLNINYNFTYLQNEVTSLPAGTDFIPGVGFSVGGNTATRFEAGYPVGYFIGLETDGIWQTEEEIASSSVVQPDAQPGDLRYVDQNGDGVISFGDDTDRTIIGSPNPDFIMGLNLNAKYKGFDLTANITSLIGNEIIRNYERQQPYANQLAYNINRWTGEGSTNEYPRLTTGATRNTEFSDFYVEDGSFARVRNIQIGYNLPKSICENMNMTSMRIYIGSINPFTLTKYMGYDPDISSTNPLARGVDYGQYPQAKSLMGGFNIKF</sequence>
<dbReference type="InterPro" id="IPR037066">
    <property type="entry name" value="Plug_dom_sf"/>
</dbReference>
<dbReference type="Gene3D" id="2.40.170.20">
    <property type="entry name" value="TonB-dependent receptor, beta-barrel domain"/>
    <property type="match status" value="1"/>
</dbReference>
<dbReference type="SUPFAM" id="SSF56935">
    <property type="entry name" value="Porins"/>
    <property type="match status" value="1"/>
</dbReference>
<dbReference type="PANTHER" id="PTHR30069:SF29">
    <property type="entry name" value="HEMOGLOBIN AND HEMOGLOBIN-HAPTOGLOBIN-BINDING PROTEIN 1-RELATED"/>
    <property type="match status" value="1"/>
</dbReference>
<evidence type="ECO:0000313" key="12">
    <source>
        <dbReference type="Proteomes" id="UP001230496"/>
    </source>
</evidence>
<reference evidence="11 12" key="1">
    <citation type="submission" date="2023-08" db="EMBL/GenBank/DDBJ databases">
        <title>Comparative genomics and taxonomic characterization of three novel marine species of genus Marivirga.</title>
        <authorList>
            <person name="Muhammad N."/>
            <person name="Kim S.-G."/>
        </authorList>
    </citation>
    <scope>NUCLEOTIDE SEQUENCE [LARGE SCALE GENOMIC DNA]</scope>
    <source>
        <strain evidence="11 12">BDSF4-3</strain>
    </source>
</reference>
<dbReference type="Gene3D" id="2.170.130.10">
    <property type="entry name" value="TonB-dependent receptor, plug domain"/>
    <property type="match status" value="1"/>
</dbReference>
<evidence type="ECO:0000256" key="3">
    <source>
        <dbReference type="ARBA" id="ARBA00022452"/>
    </source>
</evidence>
<dbReference type="PANTHER" id="PTHR30069">
    <property type="entry name" value="TONB-DEPENDENT OUTER MEMBRANE RECEPTOR"/>
    <property type="match status" value="1"/>
</dbReference>
<dbReference type="InterPro" id="IPR008969">
    <property type="entry name" value="CarboxyPept-like_regulatory"/>
</dbReference>
<keyword evidence="4 8" id="KW-0812">Transmembrane</keyword>
<dbReference type="InterPro" id="IPR039426">
    <property type="entry name" value="TonB-dep_rcpt-like"/>
</dbReference>
<keyword evidence="12" id="KW-1185">Reference proteome</keyword>
<evidence type="ECO:0000256" key="2">
    <source>
        <dbReference type="ARBA" id="ARBA00022448"/>
    </source>
</evidence>
<dbReference type="InterPro" id="IPR023996">
    <property type="entry name" value="TonB-dep_OMP_SusC/RagA"/>
</dbReference>
<evidence type="ECO:0000256" key="7">
    <source>
        <dbReference type="ARBA" id="ARBA00023237"/>
    </source>
</evidence>
<evidence type="ECO:0000256" key="5">
    <source>
        <dbReference type="ARBA" id="ARBA00022729"/>
    </source>
</evidence>
<evidence type="ECO:0000256" key="9">
    <source>
        <dbReference type="SAM" id="SignalP"/>
    </source>
</evidence>
<dbReference type="AlphaFoldDB" id="A0AA51N8Y5"/>
<dbReference type="GO" id="GO:0044718">
    <property type="term" value="P:siderophore transmembrane transport"/>
    <property type="evidence" value="ECO:0007669"/>
    <property type="project" value="TreeGrafter"/>
</dbReference>
<dbReference type="InterPro" id="IPR036942">
    <property type="entry name" value="Beta-barrel_TonB_sf"/>
</dbReference>
<evidence type="ECO:0000256" key="8">
    <source>
        <dbReference type="PROSITE-ProRule" id="PRU01360"/>
    </source>
</evidence>
<accession>A0AA51N8Y5</accession>